<keyword evidence="2" id="KW-0808">Transferase</keyword>
<dbReference type="PANTHER" id="PTHR11138">
    <property type="entry name" value="METHIONYL-TRNA FORMYLTRANSFERASE"/>
    <property type="match status" value="1"/>
</dbReference>
<keyword evidence="3" id="KW-0648">Protein biosynthesis</keyword>
<protein>
    <submittedName>
        <fullName evidence="6">Formyltransferase family protein</fullName>
    </submittedName>
</protein>
<dbReference type="EMBL" id="JAYLAA010000009">
    <property type="protein sequence ID" value="MEC3874450.1"/>
    <property type="molecule type" value="Genomic_DNA"/>
</dbReference>
<dbReference type="CDD" id="cd08704">
    <property type="entry name" value="Met_tRNA_FMT_C"/>
    <property type="match status" value="1"/>
</dbReference>
<sequence>MTGTLKIAVLCNNRMAFPALQALQSVGRLCALGVPDNNAEVIEFCSMLSKQSGIPLFIVTRESYTDQIKDMMNISAAGTVFTMTFPWKISSEILALYPGKFYNFHYGLLPEMRGADPVFETIRSRSVQSGITVHVIDRNIDKGAIILKKNIPVASDMTHGALCTHLSWLGANLLNELLSLLQRNFPGTEQNEEKARYYPKPGASDVCISWEKQDAEAIEALIRACNPWNKGAYTQWNGWNLRVLEATSVQNIDHDKALPGTVLYLDDENGLVVKCNHNSYLRLNIIYTEEGFMSGHKLSAFGLRKGEKFSQFIT</sequence>
<keyword evidence="7" id="KW-1185">Reference proteome</keyword>
<evidence type="ECO:0000259" key="5">
    <source>
        <dbReference type="Pfam" id="PF02911"/>
    </source>
</evidence>
<evidence type="ECO:0000313" key="7">
    <source>
        <dbReference type="Proteomes" id="UP001348397"/>
    </source>
</evidence>
<evidence type="ECO:0000259" key="4">
    <source>
        <dbReference type="Pfam" id="PF00551"/>
    </source>
</evidence>
<gene>
    <name evidence="6" type="ORF">SOP96_01850</name>
</gene>
<dbReference type="InterPro" id="IPR044135">
    <property type="entry name" value="Met-tRNA-FMT_C"/>
</dbReference>
<evidence type="ECO:0000256" key="3">
    <source>
        <dbReference type="ARBA" id="ARBA00022917"/>
    </source>
</evidence>
<dbReference type="InterPro" id="IPR036477">
    <property type="entry name" value="Formyl_transf_N_sf"/>
</dbReference>
<dbReference type="Proteomes" id="UP001348397">
    <property type="component" value="Unassembled WGS sequence"/>
</dbReference>
<proteinExistence type="inferred from homology"/>
<reference evidence="6 7" key="1">
    <citation type="submission" date="2024-01" db="EMBL/GenBank/DDBJ databases">
        <title>Chryseobacterium sp. T9W2-O.</title>
        <authorList>
            <person name="Maltman C."/>
        </authorList>
    </citation>
    <scope>NUCLEOTIDE SEQUENCE [LARGE SCALE GENOMIC DNA]</scope>
    <source>
        <strain evidence="6 7">T9W2-O</strain>
    </source>
</reference>
<evidence type="ECO:0000256" key="2">
    <source>
        <dbReference type="ARBA" id="ARBA00022679"/>
    </source>
</evidence>
<dbReference type="Pfam" id="PF02911">
    <property type="entry name" value="Formyl_trans_C"/>
    <property type="match status" value="1"/>
</dbReference>
<dbReference type="PANTHER" id="PTHR11138:SF5">
    <property type="entry name" value="METHIONYL-TRNA FORMYLTRANSFERASE, MITOCHONDRIAL"/>
    <property type="match status" value="1"/>
</dbReference>
<organism evidence="6 7">
    <name type="scientific">Chryseobacterium salviniae</name>
    <dbReference type="NCBI Taxonomy" id="3101750"/>
    <lineage>
        <taxon>Bacteria</taxon>
        <taxon>Pseudomonadati</taxon>
        <taxon>Bacteroidota</taxon>
        <taxon>Flavobacteriia</taxon>
        <taxon>Flavobacteriales</taxon>
        <taxon>Weeksellaceae</taxon>
        <taxon>Chryseobacterium group</taxon>
        <taxon>Chryseobacterium</taxon>
    </lineage>
</organism>
<name>A0ABU6HQS7_9FLAO</name>
<evidence type="ECO:0000313" key="6">
    <source>
        <dbReference type="EMBL" id="MEC3874450.1"/>
    </source>
</evidence>
<feature type="domain" description="Formyl transferase C-terminal" evidence="5">
    <location>
        <begin position="204"/>
        <end position="288"/>
    </location>
</feature>
<dbReference type="InterPro" id="IPR011034">
    <property type="entry name" value="Formyl_transferase-like_C_sf"/>
</dbReference>
<dbReference type="InterPro" id="IPR002376">
    <property type="entry name" value="Formyl_transf_N"/>
</dbReference>
<dbReference type="Pfam" id="PF00551">
    <property type="entry name" value="Formyl_trans_N"/>
    <property type="match status" value="1"/>
</dbReference>
<accession>A0ABU6HQS7</accession>
<comment type="similarity">
    <text evidence="1">Belongs to the Fmt family.</text>
</comment>
<dbReference type="InterPro" id="IPR005793">
    <property type="entry name" value="Formyl_trans_C"/>
</dbReference>
<evidence type="ECO:0000256" key="1">
    <source>
        <dbReference type="ARBA" id="ARBA00010699"/>
    </source>
</evidence>
<dbReference type="SUPFAM" id="SSF50486">
    <property type="entry name" value="FMT C-terminal domain-like"/>
    <property type="match status" value="1"/>
</dbReference>
<comment type="caution">
    <text evidence="6">The sequence shown here is derived from an EMBL/GenBank/DDBJ whole genome shotgun (WGS) entry which is preliminary data.</text>
</comment>
<dbReference type="SUPFAM" id="SSF53328">
    <property type="entry name" value="Formyltransferase"/>
    <property type="match status" value="1"/>
</dbReference>
<dbReference type="RefSeq" id="WP_326319533.1">
    <property type="nucleotide sequence ID" value="NZ_JAYLAA010000009.1"/>
</dbReference>
<dbReference type="Gene3D" id="3.40.50.12230">
    <property type="match status" value="1"/>
</dbReference>
<feature type="domain" description="Formyl transferase N-terminal" evidence="4">
    <location>
        <begin position="63"/>
        <end position="172"/>
    </location>
</feature>